<dbReference type="PROSITE" id="PS50969">
    <property type="entry name" value="FCP1"/>
    <property type="match status" value="1"/>
</dbReference>
<comment type="function">
    <text evidence="9">This promotes the activity of RNA polymerase II.</text>
</comment>
<reference evidence="14" key="1">
    <citation type="submission" date="2025-08" db="UniProtKB">
        <authorList>
            <consortium name="RefSeq"/>
        </authorList>
    </citation>
    <scope>IDENTIFICATION</scope>
    <source>
        <tissue evidence="14">Total insect</tissue>
    </source>
</reference>
<dbReference type="PANTHER" id="PTHR23081">
    <property type="entry name" value="RNA POLYMERASE II CTD PHOSPHATASE"/>
    <property type="match status" value="1"/>
</dbReference>
<comment type="catalytic activity">
    <reaction evidence="8 9">
        <text>O-phospho-L-threonyl-[protein] + H2O = L-threonyl-[protein] + phosphate</text>
        <dbReference type="Rhea" id="RHEA:47004"/>
        <dbReference type="Rhea" id="RHEA-COMP:11060"/>
        <dbReference type="Rhea" id="RHEA-COMP:11605"/>
        <dbReference type="ChEBI" id="CHEBI:15377"/>
        <dbReference type="ChEBI" id="CHEBI:30013"/>
        <dbReference type="ChEBI" id="CHEBI:43474"/>
        <dbReference type="ChEBI" id="CHEBI:61977"/>
        <dbReference type="EC" id="3.1.3.16"/>
    </reaction>
</comment>
<dbReference type="InterPro" id="IPR058785">
    <property type="entry name" value="BSH_FCP1"/>
</dbReference>
<evidence type="ECO:0000259" key="12">
    <source>
        <dbReference type="PROSITE" id="PS50969"/>
    </source>
</evidence>
<evidence type="ECO:0000256" key="3">
    <source>
        <dbReference type="ARBA" id="ARBA00022801"/>
    </source>
</evidence>
<feature type="domain" description="FCP1 homology" evidence="12">
    <location>
        <begin position="144"/>
        <end position="308"/>
    </location>
</feature>
<dbReference type="PANTHER" id="PTHR23081:SF36">
    <property type="entry name" value="RNA POLYMERASE II SUBUNIT A C-TERMINAL DOMAIN PHOSPHATASE"/>
    <property type="match status" value="1"/>
</dbReference>
<gene>
    <name evidence="14" type="primary">LOC117642723</name>
</gene>
<dbReference type="Pfam" id="PF03031">
    <property type="entry name" value="NIF"/>
    <property type="match status" value="1"/>
</dbReference>
<organism evidence="14">
    <name type="scientific">Thrips palmi</name>
    <name type="common">Melon thrips</name>
    <dbReference type="NCBI Taxonomy" id="161013"/>
    <lineage>
        <taxon>Eukaryota</taxon>
        <taxon>Metazoa</taxon>
        <taxon>Ecdysozoa</taxon>
        <taxon>Arthropoda</taxon>
        <taxon>Hexapoda</taxon>
        <taxon>Insecta</taxon>
        <taxon>Pterygota</taxon>
        <taxon>Neoptera</taxon>
        <taxon>Paraneoptera</taxon>
        <taxon>Thysanoptera</taxon>
        <taxon>Terebrantia</taxon>
        <taxon>Thripoidea</taxon>
        <taxon>Thripidae</taxon>
        <taxon>Thrips</taxon>
    </lineage>
</organism>
<dbReference type="Gene3D" id="3.40.50.10190">
    <property type="entry name" value="BRCT domain"/>
    <property type="match status" value="1"/>
</dbReference>
<dbReference type="GO" id="GO:0008420">
    <property type="term" value="F:RNA polymerase II CTD heptapeptide repeat phosphatase activity"/>
    <property type="evidence" value="ECO:0007669"/>
    <property type="project" value="UniProtKB-UniRule"/>
</dbReference>
<evidence type="ECO:0000313" key="13">
    <source>
        <dbReference type="Proteomes" id="UP000515158"/>
    </source>
</evidence>
<dbReference type="GO" id="GO:0005634">
    <property type="term" value="C:nucleus"/>
    <property type="evidence" value="ECO:0007669"/>
    <property type="project" value="UniProtKB-SubCell"/>
</dbReference>
<dbReference type="InterPro" id="IPR023214">
    <property type="entry name" value="HAD_sf"/>
</dbReference>
<feature type="region of interest" description="Disordered" evidence="10">
    <location>
        <begin position="481"/>
        <end position="500"/>
    </location>
</feature>
<evidence type="ECO:0000256" key="7">
    <source>
        <dbReference type="ARBA" id="ARBA00047761"/>
    </source>
</evidence>
<keyword evidence="3 9" id="KW-0378">Hydrolase</keyword>
<dbReference type="InParanoid" id="A0A6P8YSN6"/>
<dbReference type="FunCoup" id="A0A6P8YSN6">
    <property type="interactions" value="1088"/>
</dbReference>
<dbReference type="FunFam" id="3.40.50.10190:FF:000007">
    <property type="entry name" value="RNA polymerase II subunit A C-terminal domain phosphatase"/>
    <property type="match status" value="1"/>
</dbReference>
<evidence type="ECO:0000313" key="14">
    <source>
        <dbReference type="RefSeq" id="XP_034237097.1"/>
    </source>
</evidence>
<dbReference type="EC" id="3.1.3.16" evidence="2 9"/>
<evidence type="ECO:0000256" key="2">
    <source>
        <dbReference type="ARBA" id="ARBA00013081"/>
    </source>
</evidence>
<dbReference type="InterPro" id="IPR036412">
    <property type="entry name" value="HAD-like_sf"/>
</dbReference>
<proteinExistence type="predicted"/>
<comment type="catalytic activity">
    <reaction evidence="7 9">
        <text>O-phospho-L-seryl-[protein] + H2O = L-seryl-[protein] + phosphate</text>
        <dbReference type="Rhea" id="RHEA:20629"/>
        <dbReference type="Rhea" id="RHEA-COMP:9863"/>
        <dbReference type="Rhea" id="RHEA-COMP:11604"/>
        <dbReference type="ChEBI" id="CHEBI:15377"/>
        <dbReference type="ChEBI" id="CHEBI:29999"/>
        <dbReference type="ChEBI" id="CHEBI:43474"/>
        <dbReference type="ChEBI" id="CHEBI:83421"/>
        <dbReference type="EC" id="3.1.3.16"/>
    </reaction>
</comment>
<dbReference type="CDD" id="cd17729">
    <property type="entry name" value="BRCT_CTDP1"/>
    <property type="match status" value="1"/>
</dbReference>
<dbReference type="InterPro" id="IPR036420">
    <property type="entry name" value="BRCT_dom_sf"/>
</dbReference>
<dbReference type="InterPro" id="IPR004274">
    <property type="entry name" value="FCP1_dom"/>
</dbReference>
<name>A0A6P8YSN6_THRPL</name>
<dbReference type="SMART" id="SM00292">
    <property type="entry name" value="BRCT"/>
    <property type="match status" value="1"/>
</dbReference>
<evidence type="ECO:0000256" key="8">
    <source>
        <dbReference type="ARBA" id="ARBA00048336"/>
    </source>
</evidence>
<accession>A0A6P8YSN6</accession>
<feature type="region of interest" description="Disordered" evidence="10">
    <location>
        <begin position="655"/>
        <end position="697"/>
    </location>
</feature>
<comment type="subcellular location">
    <subcellularLocation>
        <location evidence="1 9">Nucleus</location>
    </subcellularLocation>
</comment>
<dbReference type="Pfam" id="PF26077">
    <property type="entry name" value="BSH_Fcp1"/>
    <property type="match status" value="1"/>
</dbReference>
<feature type="compositionally biased region" description="Acidic residues" evidence="10">
    <location>
        <begin position="854"/>
        <end position="863"/>
    </location>
</feature>
<dbReference type="RefSeq" id="XP_034237097.1">
    <property type="nucleotide sequence ID" value="XM_034381206.1"/>
</dbReference>
<feature type="region of interest" description="Disordered" evidence="10">
    <location>
        <begin position="349"/>
        <end position="451"/>
    </location>
</feature>
<dbReference type="CDD" id="cd07521">
    <property type="entry name" value="HAD_FCP1-like"/>
    <property type="match status" value="1"/>
</dbReference>
<dbReference type="SMART" id="SM00577">
    <property type="entry name" value="CPDc"/>
    <property type="match status" value="1"/>
</dbReference>
<feature type="region of interest" description="Disordered" evidence="10">
    <location>
        <begin position="725"/>
        <end position="877"/>
    </location>
</feature>
<dbReference type="FunFam" id="3.40.50.1000:FF:000040">
    <property type="entry name" value="RNA polymerase II subunit A C-terminal domain phosphatase"/>
    <property type="match status" value="1"/>
</dbReference>
<feature type="compositionally biased region" description="Basic and acidic residues" evidence="10">
    <location>
        <begin position="394"/>
        <end position="421"/>
    </location>
</feature>
<dbReference type="InterPro" id="IPR001357">
    <property type="entry name" value="BRCT_dom"/>
</dbReference>
<keyword evidence="4" id="KW-0904">Protein phosphatase</keyword>
<evidence type="ECO:0000256" key="4">
    <source>
        <dbReference type="ARBA" id="ARBA00022912"/>
    </source>
</evidence>
<dbReference type="Pfam" id="PF12738">
    <property type="entry name" value="PTCB-BRCT"/>
    <property type="match status" value="1"/>
</dbReference>
<dbReference type="KEGG" id="tpal:117642723"/>
<dbReference type="Gene3D" id="3.40.50.1000">
    <property type="entry name" value="HAD superfamily/HAD-like"/>
    <property type="match status" value="1"/>
</dbReference>
<dbReference type="InterPro" id="IPR011053">
    <property type="entry name" value="Single_hybrid_motif"/>
</dbReference>
<dbReference type="InterPro" id="IPR011947">
    <property type="entry name" value="FCP1_euk"/>
</dbReference>
<feature type="compositionally biased region" description="Low complexity" evidence="10">
    <location>
        <begin position="684"/>
        <end position="697"/>
    </location>
</feature>
<dbReference type="Proteomes" id="UP000515158">
    <property type="component" value="Unplaced"/>
</dbReference>
<dbReference type="AlphaFoldDB" id="A0A6P8YSN6"/>
<sequence length="877" mass="97008">MSANSVVVSLTLENCIKISKWKVKEGTVVSVGRIILLYDPSPGNGKAEMQKLKATAVGTVRKLLAKEGDVVQPGHALLELEKCTHPTVMADMCADCGADLRNEDTPKDNNVAVASIPMVHSIPELKVNAEQAQILGKADEQRLLASKKLVLLVDLDQTLIHTTNDDIPPNLKDVFHFRLHGSRSPWHHTRLRPGTKKFLEEMSALYELHICTFGSRMYAHKIAQFLDPDGQYFSHRILSRDECLSANSKTANLKALFPCGDDMVCIIDDREDVWNFANNLIHVKPYHFFQHTGDINAPPGLSKKENDDKGAYDFNCLGDGKKIKDILRPNIPGKGQELPKDGVDLVKQKGQNASSENEDAVKPSQLEEGANKTSSFTDENSEQILEENNVTTIIEEKNANSTKDEDKQDVNNVQKEDKIKADNSASNLSSVTDEGKEKMAQEEKPDSEKSCELLEENQISKEEPIKLEDVVVKDDGKLIGDQLEVKDQPPEPDILKNNSSDLKNVKAGEDSAINTQDEIEVPDYDDYLLYLEEILRRIHKEFYEKHAQGKQPDMKEIIPAVRKKVLASTNLVFSGLVPNNIPLERSRAYQVAISLGANVTQDLKKNTTHLVAVRPGTAKVNSARRMKNVHMVTADWLWVSAERWERVDEKVFPLGRNRAGTRHPPAHCGSPEHTPVGRENPSEASTSSGRSRTASGRFMDTINPLLSFSSADIADMDQEVDDIFKDSDSESDSDGGESSKREKTTGIPEMEVETEDDSQTTGLPSAPTKTKAENDDSESSSSSADSLSGEHPHGWGKHNLKRKNPDYKLGTGTATESDEEADDMPSTKFRRGEALPSDLDLGENESADSPGSEDPPDEIDDGDWNMMGAALEREFLS</sequence>
<dbReference type="CTD" id="2221"/>
<evidence type="ECO:0000259" key="11">
    <source>
        <dbReference type="PROSITE" id="PS50172"/>
    </source>
</evidence>
<dbReference type="GeneID" id="117642723"/>
<evidence type="ECO:0000256" key="10">
    <source>
        <dbReference type="SAM" id="MobiDB-lite"/>
    </source>
</evidence>
<evidence type="ECO:0000256" key="5">
    <source>
        <dbReference type="ARBA" id="ARBA00023242"/>
    </source>
</evidence>
<dbReference type="OrthoDB" id="10249888at2759"/>
<evidence type="ECO:0000256" key="9">
    <source>
        <dbReference type="RuleBase" id="RU366066"/>
    </source>
</evidence>
<feature type="compositionally biased region" description="Basic and acidic residues" evidence="10">
    <location>
        <begin position="433"/>
        <end position="451"/>
    </location>
</feature>
<feature type="domain" description="BRCT" evidence="11">
    <location>
        <begin position="561"/>
        <end position="654"/>
    </location>
</feature>
<evidence type="ECO:0000256" key="1">
    <source>
        <dbReference type="ARBA" id="ARBA00004123"/>
    </source>
</evidence>
<dbReference type="SUPFAM" id="SSF56784">
    <property type="entry name" value="HAD-like"/>
    <property type="match status" value="1"/>
</dbReference>
<protein>
    <recommendedName>
        <fullName evidence="6 9">RNA polymerase II subunit A C-terminal domain phosphatase</fullName>
        <ecNumber evidence="2 9">3.1.3.16</ecNumber>
    </recommendedName>
</protein>
<feature type="compositionally biased region" description="Polar residues" evidence="10">
    <location>
        <begin position="423"/>
        <end position="432"/>
    </location>
</feature>
<dbReference type="SUPFAM" id="SSF51230">
    <property type="entry name" value="Single hybrid motif"/>
    <property type="match status" value="1"/>
</dbReference>
<evidence type="ECO:0000256" key="6">
    <source>
        <dbReference type="ARBA" id="ARBA00040602"/>
    </source>
</evidence>
<keyword evidence="5 9" id="KW-0539">Nucleus</keyword>
<dbReference type="InterPro" id="IPR039189">
    <property type="entry name" value="Fcp1"/>
</dbReference>
<dbReference type="Gene3D" id="2.40.50.100">
    <property type="match status" value="1"/>
</dbReference>
<dbReference type="SUPFAM" id="SSF52113">
    <property type="entry name" value="BRCT domain"/>
    <property type="match status" value="1"/>
</dbReference>
<dbReference type="NCBIfam" id="TIGR02250">
    <property type="entry name" value="FCP1_euk"/>
    <property type="match status" value="1"/>
</dbReference>
<dbReference type="PROSITE" id="PS50172">
    <property type="entry name" value="BRCT"/>
    <property type="match status" value="1"/>
</dbReference>
<keyword evidence="13" id="KW-1185">Reference proteome</keyword>